<dbReference type="InterPro" id="IPR013430">
    <property type="entry name" value="Toxin_antidote_HigA"/>
</dbReference>
<dbReference type="InterPro" id="IPR010982">
    <property type="entry name" value="Lambda_DNA-bd_dom_sf"/>
</dbReference>
<evidence type="ECO:0000259" key="2">
    <source>
        <dbReference type="PROSITE" id="PS50943"/>
    </source>
</evidence>
<dbReference type="NCBIfam" id="TIGR02607">
    <property type="entry name" value="antidote_HigA"/>
    <property type="match status" value="1"/>
</dbReference>
<evidence type="ECO:0000313" key="3">
    <source>
        <dbReference type="EMBL" id="EQD30000.1"/>
    </source>
</evidence>
<dbReference type="InterPro" id="IPR001387">
    <property type="entry name" value="Cro/C1-type_HTH"/>
</dbReference>
<name>T0ZJL8_9ZZZZ</name>
<evidence type="ECO:0000256" key="1">
    <source>
        <dbReference type="ARBA" id="ARBA00023125"/>
    </source>
</evidence>
<dbReference type="SUPFAM" id="SSF47413">
    <property type="entry name" value="lambda repressor-like DNA-binding domains"/>
    <property type="match status" value="1"/>
</dbReference>
<dbReference type="Gene3D" id="1.10.260.40">
    <property type="entry name" value="lambda repressor-like DNA-binding domains"/>
    <property type="match status" value="1"/>
</dbReference>
<dbReference type="EMBL" id="AUZX01002706">
    <property type="protein sequence ID" value="EQD75825.1"/>
    <property type="molecule type" value="Genomic_DNA"/>
</dbReference>
<dbReference type="PANTHER" id="PTHR36924:SF1">
    <property type="entry name" value="ANTITOXIN HIGA-1"/>
    <property type="match status" value="1"/>
</dbReference>
<dbReference type="Pfam" id="PF01381">
    <property type="entry name" value="HTH_3"/>
    <property type="match status" value="1"/>
</dbReference>
<reference evidence="3" key="2">
    <citation type="journal article" date="2014" name="ISME J.">
        <title>Microbial stratification in low pH oxic and suboxic macroscopic growths along an acid mine drainage.</title>
        <authorList>
            <person name="Mendez-Garcia C."/>
            <person name="Mesa V."/>
            <person name="Sprenger R.R."/>
            <person name="Richter M."/>
            <person name="Diez M.S."/>
            <person name="Solano J."/>
            <person name="Bargiela R."/>
            <person name="Golyshina O.V."/>
            <person name="Manteca A."/>
            <person name="Ramos J.L."/>
            <person name="Gallego J.R."/>
            <person name="Llorente I."/>
            <person name="Martins Dos Santos V.A."/>
            <person name="Jensen O.N."/>
            <person name="Pelaez A.I."/>
            <person name="Sanchez J."/>
            <person name="Ferrer M."/>
        </authorList>
    </citation>
    <scope>NUCLEOTIDE SEQUENCE</scope>
</reference>
<protein>
    <submittedName>
        <fullName evidence="3">Addiction module antidote protein, HigA</fullName>
    </submittedName>
</protein>
<feature type="domain" description="HTH cro/C1-type" evidence="2">
    <location>
        <begin position="21"/>
        <end position="66"/>
    </location>
</feature>
<comment type="caution">
    <text evidence="3">The sequence shown here is derived from an EMBL/GenBank/DDBJ whole genome shotgun (WGS) entry which is preliminary data.</text>
</comment>
<organism evidence="3">
    <name type="scientific">mine drainage metagenome</name>
    <dbReference type="NCBI Taxonomy" id="410659"/>
    <lineage>
        <taxon>unclassified sequences</taxon>
        <taxon>metagenomes</taxon>
        <taxon>ecological metagenomes</taxon>
    </lineage>
</organism>
<accession>T0ZJL8</accession>
<dbReference type="EMBL" id="AUZZ01010402">
    <property type="protein sequence ID" value="EQD30000.1"/>
    <property type="molecule type" value="Genomic_DNA"/>
</dbReference>
<sequence length="98" mass="10864">MIRMHNPAHPGEVLREFLGDITVTEAAHRLHVTRVSLSRILNGANGISADMALRLEKALGTSAELWVRLQAQHDLWMASKRKQPKVLPIRTADAAYSG</sequence>
<gene>
    <name evidence="4" type="ORF">B1A_03696</name>
    <name evidence="3" type="ORF">B2A_14339</name>
</gene>
<dbReference type="PROSITE" id="PS50943">
    <property type="entry name" value="HTH_CROC1"/>
    <property type="match status" value="1"/>
</dbReference>
<dbReference type="SMART" id="SM00530">
    <property type="entry name" value="HTH_XRE"/>
    <property type="match status" value="1"/>
</dbReference>
<dbReference type="AlphaFoldDB" id="T0ZJL8"/>
<dbReference type="GO" id="GO:0003677">
    <property type="term" value="F:DNA binding"/>
    <property type="evidence" value="ECO:0007669"/>
    <property type="project" value="UniProtKB-KW"/>
</dbReference>
<dbReference type="PANTHER" id="PTHR36924">
    <property type="entry name" value="ANTITOXIN HIGA-1"/>
    <property type="match status" value="1"/>
</dbReference>
<proteinExistence type="predicted"/>
<reference evidence="3" key="1">
    <citation type="submission" date="2013-08" db="EMBL/GenBank/DDBJ databases">
        <authorList>
            <person name="Mendez C."/>
            <person name="Richter M."/>
            <person name="Ferrer M."/>
            <person name="Sanchez J."/>
        </authorList>
    </citation>
    <scope>NUCLEOTIDE SEQUENCE</scope>
</reference>
<dbReference type="CDD" id="cd00093">
    <property type="entry name" value="HTH_XRE"/>
    <property type="match status" value="1"/>
</dbReference>
<evidence type="ECO:0000313" key="4">
    <source>
        <dbReference type="EMBL" id="EQD75825.1"/>
    </source>
</evidence>
<keyword evidence="1" id="KW-0238">DNA-binding</keyword>